<protein>
    <submittedName>
        <fullName evidence="2">N-acetyltransferase</fullName>
    </submittedName>
</protein>
<evidence type="ECO:0000313" key="2">
    <source>
        <dbReference type="EMBL" id="BBY47540.1"/>
    </source>
</evidence>
<dbReference type="SUPFAM" id="SSF55729">
    <property type="entry name" value="Acyl-CoA N-acyltransferases (Nat)"/>
    <property type="match status" value="1"/>
</dbReference>
<dbReference type="InterPro" id="IPR016181">
    <property type="entry name" value="Acyl_CoA_acyltransferase"/>
</dbReference>
<evidence type="ECO:0000259" key="1">
    <source>
        <dbReference type="PROSITE" id="PS51186"/>
    </source>
</evidence>
<dbReference type="AlphaFoldDB" id="A0A7I7RTJ8"/>
<gene>
    <name evidence="2" type="ORF">MARA_10080</name>
</gene>
<dbReference type="PROSITE" id="PS51186">
    <property type="entry name" value="GNAT"/>
    <property type="match status" value="1"/>
</dbReference>
<reference evidence="2 3" key="1">
    <citation type="journal article" date="2019" name="Emerg. Microbes Infect.">
        <title>Comprehensive subspecies identification of 175 nontuberculous mycobacteria species based on 7547 genomic profiles.</title>
        <authorList>
            <person name="Matsumoto Y."/>
            <person name="Kinjo T."/>
            <person name="Motooka D."/>
            <person name="Nabeya D."/>
            <person name="Jung N."/>
            <person name="Uechi K."/>
            <person name="Horii T."/>
            <person name="Iida T."/>
            <person name="Fujita J."/>
            <person name="Nakamura S."/>
        </authorList>
    </citation>
    <scope>NUCLEOTIDE SEQUENCE [LARGE SCALE GENOMIC DNA]</scope>
    <source>
        <strain evidence="2 3">JCM 18538</strain>
    </source>
</reference>
<dbReference type="Pfam" id="PF00583">
    <property type="entry name" value="Acetyltransf_1"/>
    <property type="match status" value="1"/>
</dbReference>
<organism evidence="2 3">
    <name type="scientific">Mycolicibacterium arabiense</name>
    <dbReference type="NCBI Taxonomy" id="1286181"/>
    <lineage>
        <taxon>Bacteria</taxon>
        <taxon>Bacillati</taxon>
        <taxon>Actinomycetota</taxon>
        <taxon>Actinomycetes</taxon>
        <taxon>Mycobacteriales</taxon>
        <taxon>Mycobacteriaceae</taxon>
        <taxon>Mycolicibacterium</taxon>
    </lineage>
</organism>
<feature type="domain" description="N-acetyltransferase" evidence="1">
    <location>
        <begin position="136"/>
        <end position="279"/>
    </location>
</feature>
<proteinExistence type="predicted"/>
<dbReference type="KEGG" id="marz:MARA_10080"/>
<dbReference type="Proteomes" id="UP000467428">
    <property type="component" value="Chromosome"/>
</dbReference>
<dbReference type="RefSeq" id="WP_163917462.1">
    <property type="nucleotide sequence ID" value="NZ_AP022593.1"/>
</dbReference>
<geneLocation type="plasmid" evidence="3">
    <name>pjcm18538 dna</name>
</geneLocation>
<dbReference type="Gene3D" id="3.40.630.30">
    <property type="match status" value="1"/>
</dbReference>
<sequence>MQVRTHDSAEEFRSLAGPVYRRDPIGFTVELAGLAAPALPAAAVLLTAWDAGRVVGAAVQTPPYPLACGGLPNGAVAPAVDALADRTPRLTATRGPLEVATRFAAAWTQRTGAAVDGRTEERLHALDRLEAPTVTGEHRTHRTSDTDLLAEWSGRFFVEAFGVAPRPIADHRAFVTTQTRAGARFVLWLRDDRPVSMAMLRPTVVGVARIGPVYTPDADRGHGYGSAVTAAAASIALAGGAGDVVLFTDLANPVSNAIYRRIGFRPVGDWLAIEFTTRR</sequence>
<dbReference type="GO" id="GO:0016747">
    <property type="term" value="F:acyltransferase activity, transferring groups other than amino-acyl groups"/>
    <property type="evidence" value="ECO:0007669"/>
    <property type="project" value="InterPro"/>
</dbReference>
<dbReference type="EMBL" id="AP022593">
    <property type="protein sequence ID" value="BBY47540.1"/>
    <property type="molecule type" value="Genomic_DNA"/>
</dbReference>
<keyword evidence="3" id="KW-1185">Reference proteome</keyword>
<keyword evidence="2" id="KW-0808">Transferase</keyword>
<accession>A0A7I7RTJ8</accession>
<dbReference type="InterPro" id="IPR000182">
    <property type="entry name" value="GNAT_dom"/>
</dbReference>
<evidence type="ECO:0000313" key="3">
    <source>
        <dbReference type="Proteomes" id="UP000467428"/>
    </source>
</evidence>
<name>A0A7I7RTJ8_9MYCO</name>